<dbReference type="Proteomes" id="UP000516018">
    <property type="component" value="Chromosome"/>
</dbReference>
<dbReference type="AlphaFoldDB" id="A0A7H0G0H9"/>
<feature type="domain" description="Transglycosylase SLT" evidence="4">
    <location>
        <begin position="485"/>
        <end position="594"/>
    </location>
</feature>
<evidence type="ECO:0000256" key="3">
    <source>
        <dbReference type="SAM" id="MobiDB-lite"/>
    </source>
</evidence>
<dbReference type="SUPFAM" id="SSF53955">
    <property type="entry name" value="Lysozyme-like"/>
    <property type="match status" value="1"/>
</dbReference>
<dbReference type="Gene3D" id="1.25.20.10">
    <property type="entry name" value="Bacterial muramidases"/>
    <property type="match status" value="1"/>
</dbReference>
<dbReference type="Pfam" id="PF01464">
    <property type="entry name" value="SLT"/>
    <property type="match status" value="1"/>
</dbReference>
<evidence type="ECO:0000259" key="4">
    <source>
        <dbReference type="Pfam" id="PF01464"/>
    </source>
</evidence>
<dbReference type="GO" id="GO:0004553">
    <property type="term" value="F:hydrolase activity, hydrolyzing O-glycosyl compounds"/>
    <property type="evidence" value="ECO:0007669"/>
    <property type="project" value="InterPro"/>
</dbReference>
<feature type="compositionally biased region" description="Pro residues" evidence="3">
    <location>
        <begin position="657"/>
        <end position="672"/>
    </location>
</feature>
<evidence type="ECO:0000313" key="7">
    <source>
        <dbReference type="Proteomes" id="UP000516018"/>
    </source>
</evidence>
<dbReference type="PANTHER" id="PTHR37423">
    <property type="entry name" value="SOLUBLE LYTIC MUREIN TRANSGLYCOSYLASE-RELATED"/>
    <property type="match status" value="1"/>
</dbReference>
<dbReference type="CDD" id="cd13401">
    <property type="entry name" value="Slt70-like"/>
    <property type="match status" value="1"/>
</dbReference>
<organism evidence="6 7">
    <name type="scientific">Agrilutibacter terrestris</name>
    <dbReference type="NCBI Taxonomy" id="2865112"/>
    <lineage>
        <taxon>Bacteria</taxon>
        <taxon>Pseudomonadati</taxon>
        <taxon>Pseudomonadota</taxon>
        <taxon>Gammaproteobacteria</taxon>
        <taxon>Lysobacterales</taxon>
        <taxon>Lysobacteraceae</taxon>
        <taxon>Agrilutibacter</taxon>
    </lineage>
</organism>
<dbReference type="Pfam" id="PF14718">
    <property type="entry name" value="SLT_L"/>
    <property type="match status" value="1"/>
</dbReference>
<name>A0A7H0G0H9_9GAMM</name>
<dbReference type="InterPro" id="IPR037061">
    <property type="entry name" value="Lytic_TGlycoase_superhlx_L_sf"/>
</dbReference>
<reference evidence="6 7" key="1">
    <citation type="submission" date="2020-08" db="EMBL/GenBank/DDBJ databases">
        <title>Lysobacter sp. II4 sp. nov., isolated from soil.</title>
        <authorList>
            <person name="Woo C.Y."/>
            <person name="Kim J."/>
        </authorList>
    </citation>
    <scope>NUCLEOTIDE SEQUENCE [LARGE SCALE GENOMIC DNA]</scope>
    <source>
        <strain evidence="6 7">II4</strain>
    </source>
</reference>
<dbReference type="InterPro" id="IPR008939">
    <property type="entry name" value="Lytic_TGlycosylase_superhlx_U"/>
</dbReference>
<proteinExistence type="inferred from homology"/>
<keyword evidence="2" id="KW-0732">Signal</keyword>
<sequence>MMSGTSSLHWSGQAQASPVAAAIVRADPQLLRVQAAIEAAERGDFDAGQYADLARHPLYAWIEYAYLRRDIESLRIEQAQSFLARYDGQPAAEAFRELWVAQASRREDWAGLLAAWKPSIANTGLRCAELQARRALGRDDAQWAGEVQALWRGADKALPPNCDALFDALAAKGALDAPLRWERIDKAAAAGEPATMRSAARGLPADDAALANDYAAFLEAIHTRALNWPKTERSAHMASYGLARLARSVPLAAEAQLPQYAQALNFSEADRGRVLYQVALWTVASYEPESARRLEAVPASAYDERLHEWRAREAMARSDWPAALAAIRRMGDKQRGDSRWQYFEARLAELTGDKATAQRLYREAANKPEFHGFLAADRINASYTLCPWLPMDTEAQRQAVARDPGLVRAVALYRIDRRGWATREWDAALRRFDDTQRRLAVEVAQSHGWFDRAVFALGKTPAGEARTDELRLYTLRFPLHHDATIRREARTNRLDPAWVAGEIRAESVFDPRARSGANAMGLMQILPGTGATVARTLGLDWGGAESLYDPDTNIVLGSAYLRQLLDKYGGQPYQAIAGYNAGPAPLSRWQSQRPGMDPDFWIETISYKETRDYVARVLAFSVLYDWRLNGDALALGERMRGRLDGPRRKFVCPLAVAPPPSVAPPATPPTPAQPKRRR</sequence>
<evidence type="ECO:0000259" key="5">
    <source>
        <dbReference type="Pfam" id="PF14718"/>
    </source>
</evidence>
<comment type="similarity">
    <text evidence="1">Belongs to the transglycosylase Slt family.</text>
</comment>
<accession>A0A7H0G0H9</accession>
<dbReference type="EMBL" id="CP060820">
    <property type="protein sequence ID" value="QNP41795.1"/>
    <property type="molecule type" value="Genomic_DNA"/>
</dbReference>
<keyword evidence="7" id="KW-1185">Reference proteome</keyword>
<dbReference type="GO" id="GO:0042597">
    <property type="term" value="C:periplasmic space"/>
    <property type="evidence" value="ECO:0007669"/>
    <property type="project" value="InterPro"/>
</dbReference>
<dbReference type="InterPro" id="IPR023346">
    <property type="entry name" value="Lysozyme-like_dom_sf"/>
</dbReference>
<evidence type="ECO:0000256" key="1">
    <source>
        <dbReference type="ARBA" id="ARBA00007734"/>
    </source>
</evidence>
<dbReference type="InterPro" id="IPR012289">
    <property type="entry name" value="Lytic_TGlycosylase_superhlx_L"/>
</dbReference>
<dbReference type="PANTHER" id="PTHR37423:SF5">
    <property type="entry name" value="SOLUBLE LYTIC MUREIN TRANSGLYCOSYLASE"/>
    <property type="match status" value="1"/>
</dbReference>
<dbReference type="Gene3D" id="1.10.530.10">
    <property type="match status" value="1"/>
</dbReference>
<dbReference type="SUPFAM" id="SSF48435">
    <property type="entry name" value="Bacterial muramidases"/>
    <property type="match status" value="1"/>
</dbReference>
<feature type="domain" description="Lytic transglycosylase superhelical linker" evidence="5">
    <location>
        <begin position="400"/>
        <end position="460"/>
    </location>
</feature>
<evidence type="ECO:0000256" key="2">
    <source>
        <dbReference type="ARBA" id="ARBA00022729"/>
    </source>
</evidence>
<dbReference type="InterPro" id="IPR008258">
    <property type="entry name" value="Transglycosylase_SLT_dom_1"/>
</dbReference>
<feature type="region of interest" description="Disordered" evidence="3">
    <location>
        <begin position="657"/>
        <end position="678"/>
    </location>
</feature>
<gene>
    <name evidence="6" type="ORF">H8B22_06200</name>
</gene>
<protein>
    <submittedName>
        <fullName evidence="6">Lytic transglycosylase domain-containing protein</fullName>
    </submittedName>
</protein>
<evidence type="ECO:0000313" key="6">
    <source>
        <dbReference type="EMBL" id="QNP41795.1"/>
    </source>
</evidence>
<dbReference type="Gene3D" id="1.10.1240.20">
    <property type="entry name" value="Lytic transglycosylase, superhelical linker domain"/>
    <property type="match status" value="1"/>
</dbReference>
<dbReference type="KEGG" id="lsx:H8B22_06200"/>